<dbReference type="GO" id="GO:0005886">
    <property type="term" value="C:plasma membrane"/>
    <property type="evidence" value="ECO:0007669"/>
    <property type="project" value="TreeGrafter"/>
</dbReference>
<dbReference type="PANTHER" id="PTHR24220">
    <property type="entry name" value="IMPORT ATP-BINDING PROTEIN"/>
    <property type="match status" value="1"/>
</dbReference>
<dbReference type="GO" id="GO:0016887">
    <property type="term" value="F:ATP hydrolysis activity"/>
    <property type="evidence" value="ECO:0007669"/>
    <property type="project" value="InterPro"/>
</dbReference>
<dbReference type="InterPro" id="IPR015854">
    <property type="entry name" value="ABC_transpr_LolD-like"/>
</dbReference>
<keyword evidence="1" id="KW-0813">Transport</keyword>
<evidence type="ECO:0000256" key="2">
    <source>
        <dbReference type="ARBA" id="ARBA00022741"/>
    </source>
</evidence>
<dbReference type="InterPro" id="IPR003593">
    <property type="entry name" value="AAA+_ATPase"/>
</dbReference>
<gene>
    <name evidence="7" type="ORF">G3I53_01050</name>
</gene>
<keyword evidence="3 7" id="KW-0067">ATP-binding</keyword>
<comment type="caution">
    <text evidence="7">The sequence shown here is derived from an EMBL/GenBank/DDBJ whole genome shotgun (WGS) entry which is preliminary data.</text>
</comment>
<dbReference type="InterPro" id="IPR027417">
    <property type="entry name" value="P-loop_NTPase"/>
</dbReference>
<dbReference type="PROSITE" id="PS51740">
    <property type="entry name" value="SPOVT_ABRB"/>
    <property type="match status" value="1"/>
</dbReference>
<dbReference type="InterPro" id="IPR017871">
    <property type="entry name" value="ABC_transporter-like_CS"/>
</dbReference>
<sequence length="320" mass="34861">MTTHPTLADLARRVSADRNHPAFGHDALITCDRLVRVFTADGVEVQALQGLDLLVREGELMALVGASGSGKSTLMNILAGLDTPTAGAARVAGRDLLTMTAKDRLAYRREVVGFVWQQTARNLLPYLTSAQNVALPMRLRGGRGRAARRASAERALELLDLLEVADCRDRRPHEMSGGQQQRVAIAVALANEPSVLLADEPTGELDSHTAEQIFAAFRTANERLGTTIVIVTHDQAVASEVRRTVAIRDGRTSTEVLRRSEVDEATGHETLVAREYAMLDRAGRLQLPAEYTQALGMRDRVALELEPDHIAVRPDDSDHG</sequence>
<reference evidence="7" key="1">
    <citation type="submission" date="2020-01" db="EMBL/GenBank/DDBJ databases">
        <title>Insect and environment-associated Actinomycetes.</title>
        <authorList>
            <person name="Currrie C."/>
            <person name="Chevrette M."/>
            <person name="Carlson C."/>
            <person name="Stubbendieck R."/>
            <person name="Wendt-Pienkowski E."/>
        </authorList>
    </citation>
    <scope>NUCLEOTIDE SEQUENCE</scope>
    <source>
        <strain evidence="7">SID14436</strain>
    </source>
</reference>
<evidence type="ECO:0000313" key="7">
    <source>
        <dbReference type="EMBL" id="NEA84687.1"/>
    </source>
</evidence>
<dbReference type="PROSITE" id="PS00211">
    <property type="entry name" value="ABC_TRANSPORTER_1"/>
    <property type="match status" value="1"/>
</dbReference>
<feature type="domain" description="ABC transporter" evidence="5">
    <location>
        <begin position="32"/>
        <end position="274"/>
    </location>
</feature>
<organism evidence="7">
    <name type="scientific">Streptomyces sp. SID14436</name>
    <dbReference type="NCBI Taxonomy" id="2706070"/>
    <lineage>
        <taxon>Bacteria</taxon>
        <taxon>Bacillati</taxon>
        <taxon>Actinomycetota</taxon>
        <taxon>Actinomycetes</taxon>
        <taxon>Kitasatosporales</taxon>
        <taxon>Streptomycetaceae</taxon>
        <taxon>Streptomyces</taxon>
    </lineage>
</organism>
<dbReference type="InterPro" id="IPR017911">
    <property type="entry name" value="MacB-like_ATP-bd"/>
</dbReference>
<dbReference type="Gene3D" id="3.40.50.300">
    <property type="entry name" value="P-loop containing nucleotide triphosphate hydrolases"/>
    <property type="match status" value="1"/>
</dbReference>
<evidence type="ECO:0000256" key="1">
    <source>
        <dbReference type="ARBA" id="ARBA00022448"/>
    </source>
</evidence>
<feature type="domain" description="SpoVT-AbrB" evidence="6">
    <location>
        <begin position="274"/>
        <end position="317"/>
    </location>
</feature>
<evidence type="ECO:0000256" key="4">
    <source>
        <dbReference type="PROSITE-ProRule" id="PRU01076"/>
    </source>
</evidence>
<accession>A0A6G3QNA6</accession>
<evidence type="ECO:0000256" key="3">
    <source>
        <dbReference type="ARBA" id="ARBA00022840"/>
    </source>
</evidence>
<dbReference type="GO" id="GO:0005524">
    <property type="term" value="F:ATP binding"/>
    <property type="evidence" value="ECO:0007669"/>
    <property type="project" value="UniProtKB-KW"/>
</dbReference>
<proteinExistence type="predicted"/>
<dbReference type="Pfam" id="PF00005">
    <property type="entry name" value="ABC_tran"/>
    <property type="match status" value="1"/>
</dbReference>
<protein>
    <submittedName>
        <fullName evidence="7">ABC transporter ATP-binding protein</fullName>
    </submittedName>
</protein>
<keyword evidence="2" id="KW-0547">Nucleotide-binding</keyword>
<dbReference type="RefSeq" id="WP_164338385.1">
    <property type="nucleotide sequence ID" value="NZ_JAAGMD010000024.1"/>
</dbReference>
<evidence type="ECO:0000259" key="5">
    <source>
        <dbReference type="PROSITE" id="PS50893"/>
    </source>
</evidence>
<dbReference type="PANTHER" id="PTHR24220:SF685">
    <property type="entry name" value="ABC TRANSPORTER RELATED"/>
    <property type="match status" value="1"/>
</dbReference>
<dbReference type="InterPro" id="IPR003439">
    <property type="entry name" value="ABC_transporter-like_ATP-bd"/>
</dbReference>
<dbReference type="GO" id="GO:0022857">
    <property type="term" value="F:transmembrane transporter activity"/>
    <property type="evidence" value="ECO:0007669"/>
    <property type="project" value="TreeGrafter"/>
</dbReference>
<evidence type="ECO:0000259" key="6">
    <source>
        <dbReference type="PROSITE" id="PS51740"/>
    </source>
</evidence>
<dbReference type="SUPFAM" id="SSF52540">
    <property type="entry name" value="P-loop containing nucleoside triphosphate hydrolases"/>
    <property type="match status" value="1"/>
</dbReference>
<dbReference type="CDD" id="cd03255">
    <property type="entry name" value="ABC_MJ0796_LolCDE_FtsE"/>
    <property type="match status" value="1"/>
</dbReference>
<keyword evidence="4" id="KW-0238">DNA-binding</keyword>
<dbReference type="PROSITE" id="PS50893">
    <property type="entry name" value="ABC_TRANSPORTER_2"/>
    <property type="match status" value="1"/>
</dbReference>
<dbReference type="InterPro" id="IPR007159">
    <property type="entry name" value="SpoVT-AbrB_dom"/>
</dbReference>
<dbReference type="AlphaFoldDB" id="A0A6G3QNA6"/>
<dbReference type="GO" id="GO:0003677">
    <property type="term" value="F:DNA binding"/>
    <property type="evidence" value="ECO:0007669"/>
    <property type="project" value="UniProtKB-UniRule"/>
</dbReference>
<dbReference type="SMART" id="SM00382">
    <property type="entry name" value="AAA"/>
    <property type="match status" value="1"/>
</dbReference>
<name>A0A6G3QNA6_9ACTN</name>
<dbReference type="EMBL" id="JAAGMD010000024">
    <property type="protein sequence ID" value="NEA84687.1"/>
    <property type="molecule type" value="Genomic_DNA"/>
</dbReference>